<evidence type="ECO:0000313" key="2">
    <source>
        <dbReference type="Proteomes" id="UP000271098"/>
    </source>
</evidence>
<dbReference type="AlphaFoldDB" id="A0A183ENT8"/>
<protein>
    <submittedName>
        <fullName evidence="1 3">Uncharacterized protein</fullName>
    </submittedName>
</protein>
<name>A0A183ENT8_9BILA</name>
<dbReference type="EMBL" id="UYRT01095567">
    <property type="protein sequence ID" value="VDN40318.1"/>
    <property type="molecule type" value="Genomic_DNA"/>
</dbReference>
<evidence type="ECO:0000313" key="3">
    <source>
        <dbReference type="WBParaSite" id="GPUH_0002265601-mRNA-1"/>
    </source>
</evidence>
<gene>
    <name evidence="1" type="ORF">GPUH_LOCUS22630</name>
</gene>
<reference evidence="1 2" key="2">
    <citation type="submission" date="2018-11" db="EMBL/GenBank/DDBJ databases">
        <authorList>
            <consortium name="Pathogen Informatics"/>
        </authorList>
    </citation>
    <scope>NUCLEOTIDE SEQUENCE [LARGE SCALE GENOMIC DNA]</scope>
</reference>
<dbReference type="Proteomes" id="UP000271098">
    <property type="component" value="Unassembled WGS sequence"/>
</dbReference>
<proteinExistence type="predicted"/>
<keyword evidence="2" id="KW-1185">Reference proteome</keyword>
<sequence length="93" mass="10370">MSLTQSSAESTTPAMPQNWTVPPLVPEIVKQLLSSAESTTPAMPQNWTVPPLVPEIVKQLLVTALTHKIHQTKLAIMKLKIEPGLHFKYFLKK</sequence>
<organism evidence="3">
    <name type="scientific">Gongylonema pulchrum</name>
    <dbReference type="NCBI Taxonomy" id="637853"/>
    <lineage>
        <taxon>Eukaryota</taxon>
        <taxon>Metazoa</taxon>
        <taxon>Ecdysozoa</taxon>
        <taxon>Nematoda</taxon>
        <taxon>Chromadorea</taxon>
        <taxon>Rhabditida</taxon>
        <taxon>Spirurina</taxon>
        <taxon>Spiruromorpha</taxon>
        <taxon>Spiruroidea</taxon>
        <taxon>Gongylonematidae</taxon>
        <taxon>Gongylonema</taxon>
    </lineage>
</organism>
<accession>A0A183ENT8</accession>
<reference evidence="3" key="1">
    <citation type="submission" date="2016-06" db="UniProtKB">
        <authorList>
            <consortium name="WormBaseParasite"/>
        </authorList>
    </citation>
    <scope>IDENTIFICATION</scope>
</reference>
<dbReference type="WBParaSite" id="GPUH_0002265601-mRNA-1">
    <property type="protein sequence ID" value="GPUH_0002265601-mRNA-1"/>
    <property type="gene ID" value="GPUH_0002265601"/>
</dbReference>
<evidence type="ECO:0000313" key="1">
    <source>
        <dbReference type="EMBL" id="VDN40318.1"/>
    </source>
</evidence>